<feature type="region of interest" description="Disordered" evidence="1">
    <location>
        <begin position="22"/>
        <end position="43"/>
    </location>
</feature>
<evidence type="ECO:0000313" key="3">
    <source>
        <dbReference type="Proteomes" id="UP001249851"/>
    </source>
</evidence>
<dbReference type="Proteomes" id="UP001249851">
    <property type="component" value="Unassembled WGS sequence"/>
</dbReference>
<reference evidence="2" key="1">
    <citation type="journal article" date="2023" name="G3 (Bethesda)">
        <title>Whole genome assembly and annotation of the endangered Caribbean coral Acropora cervicornis.</title>
        <authorList>
            <person name="Selwyn J.D."/>
            <person name="Vollmer S.V."/>
        </authorList>
    </citation>
    <scope>NUCLEOTIDE SEQUENCE</scope>
    <source>
        <strain evidence="2">K2</strain>
    </source>
</reference>
<keyword evidence="3" id="KW-1185">Reference proteome</keyword>
<gene>
    <name evidence="2" type="ORF">P5673_027757</name>
</gene>
<evidence type="ECO:0000256" key="1">
    <source>
        <dbReference type="SAM" id="MobiDB-lite"/>
    </source>
</evidence>
<organism evidence="2 3">
    <name type="scientific">Acropora cervicornis</name>
    <name type="common">Staghorn coral</name>
    <dbReference type="NCBI Taxonomy" id="6130"/>
    <lineage>
        <taxon>Eukaryota</taxon>
        <taxon>Metazoa</taxon>
        <taxon>Cnidaria</taxon>
        <taxon>Anthozoa</taxon>
        <taxon>Hexacorallia</taxon>
        <taxon>Scleractinia</taxon>
        <taxon>Astrocoeniina</taxon>
        <taxon>Acroporidae</taxon>
        <taxon>Acropora</taxon>
    </lineage>
</organism>
<proteinExistence type="predicted"/>
<protein>
    <submittedName>
        <fullName evidence="2">Uncharacterized protein</fullName>
    </submittedName>
</protein>
<feature type="region of interest" description="Disordered" evidence="1">
    <location>
        <begin position="61"/>
        <end position="84"/>
    </location>
</feature>
<name>A0AAD9UVD8_ACRCE</name>
<reference evidence="2" key="2">
    <citation type="journal article" date="2023" name="Science">
        <title>Genomic signatures of disease resistance in endangered staghorn corals.</title>
        <authorList>
            <person name="Vollmer S.V."/>
            <person name="Selwyn J.D."/>
            <person name="Despard B.A."/>
            <person name="Roesel C.L."/>
        </authorList>
    </citation>
    <scope>NUCLEOTIDE SEQUENCE</scope>
    <source>
        <strain evidence="2">K2</strain>
    </source>
</reference>
<accession>A0AAD9UVD8</accession>
<dbReference type="AlphaFoldDB" id="A0AAD9UVD8"/>
<evidence type="ECO:0000313" key="2">
    <source>
        <dbReference type="EMBL" id="KAK2551358.1"/>
    </source>
</evidence>
<dbReference type="EMBL" id="JARQWQ010000098">
    <property type="protein sequence ID" value="KAK2551358.1"/>
    <property type="molecule type" value="Genomic_DNA"/>
</dbReference>
<comment type="caution">
    <text evidence="2">The sequence shown here is derived from an EMBL/GenBank/DDBJ whole genome shotgun (WGS) entry which is preliminary data.</text>
</comment>
<sequence>MNIPNPNSEPRPHIVENNGKLHQSTREHLRPGFVHQGTSDRKLHPMPTLTLQQNQFPNLQIKPSTPMTQEPVKPETATQDKAASNSYKTVSGYIHSVSPVKKAANSQTKYFNCSIQTNDTVVRAVCFNPDKKPHLEKFKKGKTPVTIFNVRSSIKDEVESVVIQNNTKMQPVVLPFSYKDISMMLSLPSLVLLQDVSLEQLVEVKAKLTRHFGFEEIPAFTQSLAAVATGIESLSQAKMSAKTIGVQSATKSLSCVACKKKVTIKTSGQIANCQSCKLMQKVNACSSEWILKILFQNTHNISEKVAIMLFHQEVTKLATLSSEINLNIISEEELILTLLEMDSEFLITYNTSSNKLIDVSQVNI</sequence>